<dbReference type="Proteomes" id="UP000034112">
    <property type="component" value="Unassembled WGS sequence"/>
</dbReference>
<comment type="caution">
    <text evidence="1">The sequence shown here is derived from an EMBL/GenBank/DDBJ whole genome shotgun (WGS) entry which is preliminary data.</text>
</comment>
<accession>A0A0F9ZQA4</accession>
<dbReference type="OrthoDB" id="3852249at2759"/>
<dbReference type="OMA" id="YERMAID"/>
<evidence type="ECO:0000313" key="2">
    <source>
        <dbReference type="Proteomes" id="UP000034112"/>
    </source>
</evidence>
<dbReference type="InterPro" id="IPR046486">
    <property type="entry name" value="DUF6579"/>
</dbReference>
<dbReference type="AlphaFoldDB" id="A0A0F9ZQA4"/>
<name>A0A0F9ZQA4_TRIHA</name>
<gene>
    <name evidence="1" type="ORF">THAR02_05427</name>
</gene>
<evidence type="ECO:0000313" key="1">
    <source>
        <dbReference type="EMBL" id="KKP02472.1"/>
    </source>
</evidence>
<dbReference type="Pfam" id="PF20219">
    <property type="entry name" value="DUF6579"/>
    <property type="match status" value="1"/>
</dbReference>
<sequence>MSAAIPFIIRSLTKAQALELLKKYGKKYGPQAVLLLQQAYNQYQEAKTSKQKEQTLEKFNQLADKFLQDVQPREILVIPGAFNSTPTFVETFQAAALGTIPLVLLSGVKAIERVGASLDGIRSELAISNVSKIQGWGDGGFGAYVHRFVQNEMTVVYGTGDKHRFFYVWHPDTDWHPRFEERQREEPLGASFGGYHIDLATICMKMRADREALIRTTEYGRAAVFHLIICQKRDARLHRHRVRRPISNTLPPSVITSSILLSK</sequence>
<proteinExistence type="predicted"/>
<organism evidence="1 2">
    <name type="scientific">Trichoderma harzianum</name>
    <name type="common">Hypocrea lixii</name>
    <dbReference type="NCBI Taxonomy" id="5544"/>
    <lineage>
        <taxon>Eukaryota</taxon>
        <taxon>Fungi</taxon>
        <taxon>Dikarya</taxon>
        <taxon>Ascomycota</taxon>
        <taxon>Pezizomycotina</taxon>
        <taxon>Sordariomycetes</taxon>
        <taxon>Hypocreomycetidae</taxon>
        <taxon>Hypocreales</taxon>
        <taxon>Hypocreaceae</taxon>
        <taxon>Trichoderma</taxon>
    </lineage>
</organism>
<dbReference type="EMBL" id="JOKZ01000149">
    <property type="protein sequence ID" value="KKP02472.1"/>
    <property type="molecule type" value="Genomic_DNA"/>
</dbReference>
<protein>
    <submittedName>
        <fullName evidence="1">Uncharacterized protein</fullName>
    </submittedName>
</protein>
<reference evidence="2" key="1">
    <citation type="journal article" date="2015" name="Genome Announc.">
        <title>Draft whole-genome sequence of the biocontrol agent Trichoderma harzianum T6776.</title>
        <authorList>
            <person name="Baroncelli R."/>
            <person name="Piaggeschi G."/>
            <person name="Fiorini L."/>
            <person name="Bertolini E."/>
            <person name="Zapparata A."/>
            <person name="Pe M.E."/>
            <person name="Sarrocco S."/>
            <person name="Vannacci G."/>
        </authorList>
    </citation>
    <scope>NUCLEOTIDE SEQUENCE [LARGE SCALE GENOMIC DNA]</scope>
    <source>
        <strain evidence="2">T6776</strain>
    </source>
</reference>